<protein>
    <submittedName>
        <fullName evidence="1">Uncharacterized protein</fullName>
    </submittedName>
</protein>
<reference evidence="1 2" key="1">
    <citation type="submission" date="2018-06" db="EMBL/GenBank/DDBJ databases">
        <title>Genomic Encyclopedia of Type Strains, Phase III (KMG-III): the genomes of soil and plant-associated and newly described type strains.</title>
        <authorList>
            <person name="Whitman W."/>
        </authorList>
    </citation>
    <scope>NUCLEOTIDE SEQUENCE [LARGE SCALE GENOMIC DNA]</scope>
    <source>
        <strain evidence="1 2">LMG 23644</strain>
    </source>
</reference>
<dbReference type="Proteomes" id="UP000248918">
    <property type="component" value="Unassembled WGS sequence"/>
</dbReference>
<evidence type="ECO:0000313" key="1">
    <source>
        <dbReference type="EMBL" id="RAS38967.1"/>
    </source>
</evidence>
<proteinExistence type="predicted"/>
<name>A0A329CXV4_9BURK</name>
<evidence type="ECO:0000313" key="2">
    <source>
        <dbReference type="Proteomes" id="UP000248918"/>
    </source>
</evidence>
<comment type="caution">
    <text evidence="1">The sequence shown here is derived from an EMBL/GenBank/DDBJ whole genome shotgun (WGS) entry which is preliminary data.</text>
</comment>
<dbReference type="AlphaFoldDB" id="A0A329CXV4"/>
<dbReference type="OrthoDB" id="8990313at2"/>
<accession>A0A329CXV4</accession>
<dbReference type="RefSeq" id="WP_111928973.1">
    <property type="nucleotide sequence ID" value="NZ_CADFFP010000004.1"/>
</dbReference>
<sequence>MFVDPRVAHGRARYDLNRSPRLFAEERRWEISDVVTTSLDHFTGLRNRRNLLRLLERQIAPKLARLGLEPYVGTLGATEGLFVNFSTMSAEHGLREFQLQLSVPDLVLRSFASSTIRPHAVARCMQRNGVASLAEIETETSAAFVLARVIRPLALAGNWRQVGVPTAAGLFVGALNDSNDICLNTYIRPATSDRDSRWDRFAALFATMPPWHAEQIRQGGDLLQWMVNHIVALQKSASFVERCPFLLEPYRHVADPLDASWDAARASANARADGHGDAAAS</sequence>
<dbReference type="EMBL" id="QLTK01000001">
    <property type="protein sequence ID" value="RAS38967.1"/>
    <property type="molecule type" value="Genomic_DNA"/>
</dbReference>
<gene>
    <name evidence="1" type="ORF">BX591_101297</name>
</gene>
<organism evidence="1 2">
    <name type="scientific">Paraburkholderia bryophila</name>
    <dbReference type="NCBI Taxonomy" id="420952"/>
    <lineage>
        <taxon>Bacteria</taxon>
        <taxon>Pseudomonadati</taxon>
        <taxon>Pseudomonadota</taxon>
        <taxon>Betaproteobacteria</taxon>
        <taxon>Burkholderiales</taxon>
        <taxon>Burkholderiaceae</taxon>
        <taxon>Paraburkholderia</taxon>
    </lineage>
</organism>